<comment type="caution">
    <text evidence="3">The sequence shown here is derived from an EMBL/GenBank/DDBJ whole genome shotgun (WGS) entry which is preliminary data.</text>
</comment>
<evidence type="ECO:0000256" key="1">
    <source>
        <dbReference type="SAM" id="Phobius"/>
    </source>
</evidence>
<keyword evidence="1" id="KW-0472">Membrane</keyword>
<evidence type="ECO:0000259" key="2">
    <source>
        <dbReference type="Pfam" id="PF01578"/>
    </source>
</evidence>
<dbReference type="Pfam" id="PF01578">
    <property type="entry name" value="Cytochrom_C_asm"/>
    <property type="match status" value="1"/>
</dbReference>
<dbReference type="GO" id="GO:0020037">
    <property type="term" value="F:heme binding"/>
    <property type="evidence" value="ECO:0007669"/>
    <property type="project" value="InterPro"/>
</dbReference>
<evidence type="ECO:0000313" key="3">
    <source>
        <dbReference type="EMBL" id="SFD03553.1"/>
    </source>
</evidence>
<dbReference type="EMBL" id="FOLW01000007">
    <property type="protein sequence ID" value="SFD03553.1"/>
    <property type="molecule type" value="Genomic_DNA"/>
</dbReference>
<dbReference type="GO" id="GO:0017004">
    <property type="term" value="P:cytochrome complex assembly"/>
    <property type="evidence" value="ECO:0007669"/>
    <property type="project" value="InterPro"/>
</dbReference>
<feature type="transmembrane region" description="Helical" evidence="1">
    <location>
        <begin position="215"/>
        <end position="231"/>
    </location>
</feature>
<feature type="transmembrane region" description="Helical" evidence="1">
    <location>
        <begin position="68"/>
        <end position="88"/>
    </location>
</feature>
<dbReference type="AlphaFoldDB" id="A0AAJ4WBJ2"/>
<feature type="transmembrane region" description="Helical" evidence="1">
    <location>
        <begin position="6"/>
        <end position="26"/>
    </location>
</feature>
<feature type="transmembrane region" description="Helical" evidence="1">
    <location>
        <begin position="243"/>
        <end position="263"/>
    </location>
</feature>
<keyword evidence="1" id="KW-1133">Transmembrane helix</keyword>
<keyword evidence="1" id="KW-0812">Transmembrane</keyword>
<reference evidence="3 4" key="1">
    <citation type="submission" date="2016-10" db="EMBL/GenBank/DDBJ databases">
        <authorList>
            <person name="Varghese N."/>
            <person name="Submissions S."/>
        </authorList>
    </citation>
    <scope>NUCLEOTIDE SEQUENCE [LARGE SCALE GENOMIC DNA]</scope>
    <source>
        <strain evidence="3 4">DSM 5563</strain>
    </source>
</reference>
<dbReference type="PANTHER" id="PTHR38034:SF1">
    <property type="entry name" value="INNER MEMBRANE PROTEIN YPJD"/>
    <property type="match status" value="1"/>
</dbReference>
<feature type="transmembrane region" description="Helical" evidence="1">
    <location>
        <begin position="38"/>
        <end position="56"/>
    </location>
</feature>
<gene>
    <name evidence="3" type="ORF">SAMN02745723_10718</name>
</gene>
<feature type="domain" description="Cytochrome c assembly protein" evidence="2">
    <location>
        <begin position="42"/>
        <end position="265"/>
    </location>
</feature>
<dbReference type="InterPro" id="IPR052372">
    <property type="entry name" value="YpjD/HemX"/>
</dbReference>
<proteinExistence type="predicted"/>
<dbReference type="PANTHER" id="PTHR38034">
    <property type="entry name" value="INNER MEMBRANE PROTEIN YPJD"/>
    <property type="match status" value="1"/>
</dbReference>
<evidence type="ECO:0000313" key="4">
    <source>
        <dbReference type="Proteomes" id="UP000226420"/>
    </source>
</evidence>
<dbReference type="GO" id="GO:0005886">
    <property type="term" value="C:plasma membrane"/>
    <property type="evidence" value="ECO:0007669"/>
    <property type="project" value="TreeGrafter"/>
</dbReference>
<feature type="transmembrane region" description="Helical" evidence="1">
    <location>
        <begin position="129"/>
        <end position="156"/>
    </location>
</feature>
<dbReference type="InterPro" id="IPR002541">
    <property type="entry name" value="Cyt_c_assembly"/>
</dbReference>
<protein>
    <submittedName>
        <fullName evidence="3">ABC-type uncharacterized transport system, permease component</fullName>
    </submittedName>
</protein>
<dbReference type="Proteomes" id="UP000226420">
    <property type="component" value="Unassembled WGS sequence"/>
</dbReference>
<feature type="transmembrane region" description="Helical" evidence="1">
    <location>
        <begin position="95"/>
        <end position="117"/>
    </location>
</feature>
<organism evidence="3 4">
    <name type="scientific">Pragia fontium DSM 5563 = ATCC 49100</name>
    <dbReference type="NCBI Taxonomy" id="1122977"/>
    <lineage>
        <taxon>Bacteria</taxon>
        <taxon>Pseudomonadati</taxon>
        <taxon>Pseudomonadota</taxon>
        <taxon>Gammaproteobacteria</taxon>
        <taxon>Enterobacterales</taxon>
        <taxon>Budviciaceae</taxon>
        <taxon>Pragia</taxon>
    </lineage>
</organism>
<name>A0AAJ4WBJ2_9GAMM</name>
<accession>A0AAJ4WBJ2</accession>
<feature type="transmembrane region" description="Helical" evidence="1">
    <location>
        <begin position="181"/>
        <end position="203"/>
    </location>
</feature>
<sequence length="269" mass="30381">MSTLMIMPVFAILSLIAYLTSLGLIIPSLLRKKGLHRHWTLISALFALVFHGISLQQRIFDVDNGQNLSLLNIASGTSLLISAIMTFVASKDRGWILLPIVYSFSIINLALSSFSPWEFITHLEDSPTLLIHIVLALFSYATLIIAALYAIQIAWIDYQLKNKKLRFSPDMPPLLSIERKMFHITQVGVILLTLTLTTGIFYLDNLLDKDNLHKTTLSVMAWLIYLVLLWGHHSKGWRGRKVVWFSLSGAFLLTMGYFGSRLIQALLAH</sequence>